<name>A0A6V7URP4_MELEN</name>
<organism evidence="2 3">
    <name type="scientific">Meloidogyne enterolobii</name>
    <name type="common">Root-knot nematode worm</name>
    <name type="synonym">Meloidogyne mayaguensis</name>
    <dbReference type="NCBI Taxonomy" id="390850"/>
    <lineage>
        <taxon>Eukaryota</taxon>
        <taxon>Metazoa</taxon>
        <taxon>Ecdysozoa</taxon>
        <taxon>Nematoda</taxon>
        <taxon>Chromadorea</taxon>
        <taxon>Rhabditida</taxon>
        <taxon>Tylenchina</taxon>
        <taxon>Tylenchomorpha</taxon>
        <taxon>Tylenchoidea</taxon>
        <taxon>Meloidogynidae</taxon>
        <taxon>Meloidogyninae</taxon>
        <taxon>Meloidogyne</taxon>
    </lineage>
</organism>
<protein>
    <recommendedName>
        <fullName evidence="1">Polymerase nucleotidyl transferase domain-containing protein</fullName>
    </recommendedName>
</protein>
<reference evidence="2 3" key="1">
    <citation type="submission" date="2020-08" db="EMBL/GenBank/DDBJ databases">
        <authorList>
            <person name="Koutsovoulos G."/>
            <person name="Danchin GJ E."/>
        </authorList>
    </citation>
    <scope>NUCLEOTIDE SEQUENCE [LARGE SCALE GENOMIC DNA]</scope>
</reference>
<evidence type="ECO:0000313" key="3">
    <source>
        <dbReference type="Proteomes" id="UP000580250"/>
    </source>
</evidence>
<comment type="caution">
    <text evidence="2">The sequence shown here is derived from an EMBL/GenBank/DDBJ whole genome shotgun (WGS) entry which is preliminary data.</text>
</comment>
<gene>
    <name evidence="2" type="ORF">MENT_LOCUS16329</name>
</gene>
<proteinExistence type="predicted"/>
<feature type="domain" description="Polymerase nucleotidyl transferase" evidence="1">
    <location>
        <begin position="21"/>
        <end position="76"/>
    </location>
</feature>
<evidence type="ECO:0000313" key="2">
    <source>
        <dbReference type="EMBL" id="CAD2164000.1"/>
    </source>
</evidence>
<dbReference type="GO" id="GO:0016779">
    <property type="term" value="F:nucleotidyltransferase activity"/>
    <property type="evidence" value="ECO:0007669"/>
    <property type="project" value="InterPro"/>
</dbReference>
<dbReference type="Pfam" id="PF01909">
    <property type="entry name" value="NTP_transf_2"/>
    <property type="match status" value="1"/>
</dbReference>
<dbReference type="SUPFAM" id="SSF81301">
    <property type="entry name" value="Nucleotidyltransferase"/>
    <property type="match status" value="1"/>
</dbReference>
<dbReference type="InterPro" id="IPR043519">
    <property type="entry name" value="NT_sf"/>
</dbReference>
<evidence type="ECO:0000259" key="1">
    <source>
        <dbReference type="Pfam" id="PF01909"/>
    </source>
</evidence>
<dbReference type="InterPro" id="IPR002934">
    <property type="entry name" value="Polymerase_NTP_transf_dom"/>
</dbReference>
<dbReference type="AlphaFoldDB" id="A0A6V7URP4"/>
<dbReference type="Proteomes" id="UP000580250">
    <property type="component" value="Unassembled WGS sequence"/>
</dbReference>
<sequence length="115" mass="13431">MKELIKNWIPFSHQNNQKEQNSPNDVAKFLLSGSHRLGAATINSDIDGVILVARKGYWPTQFENDFFGNFECISKKCLDRENISKEEEDLNEIKDYSLFCKLCEVFEVIFNLKFF</sequence>
<accession>A0A6V7URP4</accession>
<dbReference type="EMBL" id="CAJEWN010000101">
    <property type="protein sequence ID" value="CAD2164000.1"/>
    <property type="molecule type" value="Genomic_DNA"/>
</dbReference>
<dbReference type="Gene3D" id="3.30.460.10">
    <property type="entry name" value="Beta Polymerase, domain 2"/>
    <property type="match status" value="1"/>
</dbReference>